<evidence type="ECO:0000259" key="1">
    <source>
        <dbReference type="Pfam" id="PF13581"/>
    </source>
</evidence>
<accession>A0ABS6UVG5</accession>
<reference evidence="2 3" key="1">
    <citation type="submission" date="2020-11" db="EMBL/GenBank/DDBJ databases">
        <title>Pseudonocardia abyssalis sp. nov. and Pseudonocardia oceani sp. nov., description and phylogenomic analysis of two novel actinomycetes isolated from the deep Southern Ocean.</title>
        <authorList>
            <person name="Parra J."/>
        </authorList>
    </citation>
    <scope>NUCLEOTIDE SEQUENCE [LARGE SCALE GENOMIC DNA]</scope>
    <source>
        <strain evidence="2 3">KRD-168</strain>
    </source>
</reference>
<sequence>MADVLDMAIPAQACAPWRVRRAVSDWLGGLCGVSPLCDTGEDLVYAVSEAVANCVDHAYSGDGPGAVTVTVTGHIVRLGGARSPRVGCLGPFRIELAIGDSGRWKEPAREPGDRGRGLRMIEAFVDALEVDRARTGTTVTVRQLMDCPAHRAR</sequence>
<dbReference type="PANTHER" id="PTHR35526:SF3">
    <property type="entry name" value="ANTI-SIGMA-F FACTOR RSBW"/>
    <property type="match status" value="1"/>
</dbReference>
<keyword evidence="2" id="KW-0547">Nucleotide-binding</keyword>
<gene>
    <name evidence="2" type="ORF">I4I81_18605</name>
</gene>
<dbReference type="Proteomes" id="UP000694287">
    <property type="component" value="Unassembled WGS sequence"/>
</dbReference>
<dbReference type="Pfam" id="PF13581">
    <property type="entry name" value="HATPase_c_2"/>
    <property type="match status" value="1"/>
</dbReference>
<dbReference type="CDD" id="cd16936">
    <property type="entry name" value="HATPase_RsbW-like"/>
    <property type="match status" value="1"/>
</dbReference>
<name>A0ABS6UVG5_9PSEU</name>
<dbReference type="RefSeq" id="WP_218600804.1">
    <property type="nucleotide sequence ID" value="NZ_JADQDJ010000003.1"/>
</dbReference>
<dbReference type="EMBL" id="JADQDK010000001">
    <property type="protein sequence ID" value="MBW0136263.1"/>
    <property type="molecule type" value="Genomic_DNA"/>
</dbReference>
<keyword evidence="3" id="KW-1185">Reference proteome</keyword>
<feature type="domain" description="Histidine kinase/HSP90-like ATPase" evidence="1">
    <location>
        <begin position="19"/>
        <end position="142"/>
    </location>
</feature>
<protein>
    <submittedName>
        <fullName evidence="2">ATP-binding protein</fullName>
    </submittedName>
</protein>
<dbReference type="InterPro" id="IPR003594">
    <property type="entry name" value="HATPase_dom"/>
</dbReference>
<proteinExistence type="predicted"/>
<evidence type="ECO:0000313" key="2">
    <source>
        <dbReference type="EMBL" id="MBW0136263.1"/>
    </source>
</evidence>
<dbReference type="InterPro" id="IPR050267">
    <property type="entry name" value="Anti-sigma-factor_SerPK"/>
</dbReference>
<evidence type="ECO:0000313" key="3">
    <source>
        <dbReference type="Proteomes" id="UP000694287"/>
    </source>
</evidence>
<keyword evidence="2" id="KW-0067">ATP-binding</keyword>
<dbReference type="GO" id="GO:0005524">
    <property type="term" value="F:ATP binding"/>
    <property type="evidence" value="ECO:0007669"/>
    <property type="project" value="UniProtKB-KW"/>
</dbReference>
<organism evidence="2 3">
    <name type="scientific">Pseudonocardia abyssalis</name>
    <dbReference type="NCBI Taxonomy" id="2792008"/>
    <lineage>
        <taxon>Bacteria</taxon>
        <taxon>Bacillati</taxon>
        <taxon>Actinomycetota</taxon>
        <taxon>Actinomycetes</taxon>
        <taxon>Pseudonocardiales</taxon>
        <taxon>Pseudonocardiaceae</taxon>
        <taxon>Pseudonocardia</taxon>
    </lineage>
</organism>
<dbReference type="PANTHER" id="PTHR35526">
    <property type="entry name" value="ANTI-SIGMA-F FACTOR RSBW-RELATED"/>
    <property type="match status" value="1"/>
</dbReference>
<comment type="caution">
    <text evidence="2">The sequence shown here is derived from an EMBL/GenBank/DDBJ whole genome shotgun (WGS) entry which is preliminary data.</text>
</comment>